<protein>
    <submittedName>
        <fullName evidence="1">DUF4359 domain-containing protein</fullName>
    </submittedName>
</protein>
<sequence>MKNNQIFLVFLGLFLLVGVLTNPSQERHKEVVKNKLNVIMQKAMNESLKNSDSGAQQIGSALGLMLGGAMLDRMIESMVSTDNYVLFSTTKITWEGKSKLIGIGLFGNVFISDELDQALKDGKGLFHSN</sequence>
<evidence type="ECO:0000313" key="1">
    <source>
        <dbReference type="EMBL" id="MFD3275155.1"/>
    </source>
</evidence>
<organism evidence="1 2">
    <name type="scientific">Aquirufa echingensis</name>
    <dbReference type="NCBI Taxonomy" id="3096516"/>
    <lineage>
        <taxon>Bacteria</taxon>
        <taxon>Pseudomonadati</taxon>
        <taxon>Bacteroidota</taxon>
        <taxon>Cytophagia</taxon>
        <taxon>Cytophagales</taxon>
        <taxon>Flectobacillaceae</taxon>
        <taxon>Aquirufa</taxon>
    </lineage>
</organism>
<evidence type="ECO:0000313" key="2">
    <source>
        <dbReference type="Proteomes" id="UP001598114"/>
    </source>
</evidence>
<keyword evidence="2" id="KW-1185">Reference proteome</keyword>
<name>A0ABW6CZC7_9BACT</name>
<dbReference type="EMBL" id="JBBKYA010000002">
    <property type="protein sequence ID" value="MFD3275155.1"/>
    <property type="molecule type" value="Genomic_DNA"/>
</dbReference>
<comment type="caution">
    <text evidence="1">The sequence shown here is derived from an EMBL/GenBank/DDBJ whole genome shotgun (WGS) entry which is preliminary data.</text>
</comment>
<dbReference type="Proteomes" id="UP001598114">
    <property type="component" value="Unassembled WGS sequence"/>
</dbReference>
<reference evidence="1 2" key="1">
    <citation type="submission" date="2024-03" db="EMBL/GenBank/DDBJ databases">
        <title>Aquirufa genome sequencing.</title>
        <authorList>
            <person name="Pitt A."/>
            <person name="Hahn M.W."/>
        </authorList>
    </citation>
    <scope>NUCLEOTIDE SEQUENCE [LARGE SCALE GENOMIC DNA]</scope>
    <source>
        <strain evidence="1 2">PLAD-142S6K</strain>
    </source>
</reference>
<proteinExistence type="predicted"/>
<accession>A0ABW6CZC7</accession>
<dbReference type="RefSeq" id="WP_377974909.1">
    <property type="nucleotide sequence ID" value="NZ_JBBKYA010000002.1"/>
</dbReference>
<gene>
    <name evidence="1" type="ORF">SKC38_02820</name>
</gene>